<dbReference type="GO" id="GO:0016787">
    <property type="term" value="F:hydrolase activity"/>
    <property type="evidence" value="ECO:0007669"/>
    <property type="project" value="UniProtKB-KW"/>
</dbReference>
<dbReference type="RefSeq" id="WP_136407764.1">
    <property type="nucleotide sequence ID" value="NZ_SSWX01000030.1"/>
</dbReference>
<evidence type="ECO:0000256" key="3">
    <source>
        <dbReference type="ARBA" id="ARBA00038412"/>
    </source>
</evidence>
<dbReference type="PANTHER" id="PTHR41286:SF1">
    <property type="entry name" value="HNH NUCLEASE YAJD-RELATED"/>
    <property type="match status" value="1"/>
</dbReference>
<dbReference type="GO" id="GO:0004519">
    <property type="term" value="F:endonuclease activity"/>
    <property type="evidence" value="ECO:0007669"/>
    <property type="project" value="UniProtKB-KW"/>
</dbReference>
<name>A0A4V3YWE4_9BURK</name>
<evidence type="ECO:0000313" key="6">
    <source>
        <dbReference type="EMBL" id="THJ30952.1"/>
    </source>
</evidence>
<dbReference type="GO" id="GO:0005829">
    <property type="term" value="C:cytosol"/>
    <property type="evidence" value="ECO:0007669"/>
    <property type="project" value="TreeGrafter"/>
</dbReference>
<keyword evidence="6" id="KW-0255">Endonuclease</keyword>
<protein>
    <recommendedName>
        <fullName evidence="4">Putative HNH nuclease YajD</fullName>
    </recommendedName>
</protein>
<proteinExistence type="inferred from homology"/>
<dbReference type="CDD" id="cd00085">
    <property type="entry name" value="HNHc"/>
    <property type="match status" value="1"/>
</dbReference>
<dbReference type="InterPro" id="IPR002711">
    <property type="entry name" value="HNH"/>
</dbReference>
<dbReference type="AlphaFoldDB" id="A0A4V3YWE4"/>
<evidence type="ECO:0000256" key="2">
    <source>
        <dbReference type="ARBA" id="ARBA00022801"/>
    </source>
</evidence>
<dbReference type="Proteomes" id="UP000306236">
    <property type="component" value="Unassembled WGS sequence"/>
</dbReference>
<reference evidence="6 7" key="1">
    <citation type="submission" date="2019-04" db="EMBL/GenBank/DDBJ databases">
        <title>Lampropedia sp YIM MLB12 draf genome.</title>
        <authorList>
            <person name="Wang Y.-X."/>
        </authorList>
    </citation>
    <scope>NUCLEOTIDE SEQUENCE [LARGE SCALE GENOMIC DNA]</scope>
    <source>
        <strain evidence="6 7">YIM MLB12</strain>
    </source>
</reference>
<gene>
    <name evidence="6" type="ORF">E8K88_16430</name>
</gene>
<dbReference type="OrthoDB" id="5292295at2"/>
<dbReference type="GO" id="GO:0003676">
    <property type="term" value="F:nucleic acid binding"/>
    <property type="evidence" value="ECO:0007669"/>
    <property type="project" value="InterPro"/>
</dbReference>
<evidence type="ECO:0000259" key="5">
    <source>
        <dbReference type="SMART" id="SM00507"/>
    </source>
</evidence>
<sequence>MARQRTPMLCRHRGCNAIHRNSHGYCDAHQQEKAGWMRKPKGSSTERGYGSAWRRLREQILRRDLYLCQVCKREGRLTEATEVDHITNKSEGGTDEPKNLQAICTCCHKSKTAMEAARGRHGSR</sequence>
<dbReference type="Gene3D" id="1.10.30.50">
    <property type="match status" value="1"/>
</dbReference>
<keyword evidence="1" id="KW-0540">Nuclease</keyword>
<dbReference type="SMART" id="SM00507">
    <property type="entry name" value="HNHc"/>
    <property type="match status" value="1"/>
</dbReference>
<dbReference type="GO" id="GO:0008270">
    <property type="term" value="F:zinc ion binding"/>
    <property type="evidence" value="ECO:0007669"/>
    <property type="project" value="InterPro"/>
</dbReference>
<comment type="caution">
    <text evidence="6">The sequence shown here is derived from an EMBL/GenBank/DDBJ whole genome shotgun (WGS) entry which is preliminary data.</text>
</comment>
<organism evidence="6 7">
    <name type="scientific">Lampropedia aestuarii</name>
    <dbReference type="NCBI Taxonomy" id="2562762"/>
    <lineage>
        <taxon>Bacteria</taxon>
        <taxon>Pseudomonadati</taxon>
        <taxon>Pseudomonadota</taxon>
        <taxon>Betaproteobacteria</taxon>
        <taxon>Burkholderiales</taxon>
        <taxon>Comamonadaceae</taxon>
        <taxon>Lampropedia</taxon>
    </lineage>
</organism>
<comment type="similarity">
    <text evidence="3">Belongs to the HNH nuclease family.</text>
</comment>
<keyword evidence="2" id="KW-0378">Hydrolase</keyword>
<dbReference type="EMBL" id="SSWX01000030">
    <property type="protein sequence ID" value="THJ30952.1"/>
    <property type="molecule type" value="Genomic_DNA"/>
</dbReference>
<dbReference type="InterPro" id="IPR003615">
    <property type="entry name" value="HNH_nuc"/>
</dbReference>
<dbReference type="PANTHER" id="PTHR41286">
    <property type="entry name" value="HNH NUCLEASE YAJD-RELATED"/>
    <property type="match status" value="1"/>
</dbReference>
<keyword evidence="7" id="KW-1185">Reference proteome</keyword>
<evidence type="ECO:0000256" key="1">
    <source>
        <dbReference type="ARBA" id="ARBA00022722"/>
    </source>
</evidence>
<accession>A0A4V3YWE4</accession>
<evidence type="ECO:0000313" key="7">
    <source>
        <dbReference type="Proteomes" id="UP000306236"/>
    </source>
</evidence>
<evidence type="ECO:0000256" key="4">
    <source>
        <dbReference type="ARBA" id="ARBA00040194"/>
    </source>
</evidence>
<feature type="domain" description="HNH nuclease" evidence="5">
    <location>
        <begin position="55"/>
        <end position="109"/>
    </location>
</feature>
<dbReference type="Pfam" id="PF01844">
    <property type="entry name" value="HNH"/>
    <property type="match status" value="1"/>
</dbReference>